<evidence type="ECO:0000256" key="1">
    <source>
        <dbReference type="SAM" id="MobiDB-lite"/>
    </source>
</evidence>
<organism evidence="2 3">
    <name type="scientific">Portunus trituberculatus</name>
    <name type="common">Swimming crab</name>
    <name type="synonym">Neptunus trituberculatus</name>
    <dbReference type="NCBI Taxonomy" id="210409"/>
    <lineage>
        <taxon>Eukaryota</taxon>
        <taxon>Metazoa</taxon>
        <taxon>Ecdysozoa</taxon>
        <taxon>Arthropoda</taxon>
        <taxon>Crustacea</taxon>
        <taxon>Multicrustacea</taxon>
        <taxon>Malacostraca</taxon>
        <taxon>Eumalacostraca</taxon>
        <taxon>Eucarida</taxon>
        <taxon>Decapoda</taxon>
        <taxon>Pleocyemata</taxon>
        <taxon>Brachyura</taxon>
        <taxon>Eubrachyura</taxon>
        <taxon>Portunoidea</taxon>
        <taxon>Portunidae</taxon>
        <taxon>Portuninae</taxon>
        <taxon>Portunus</taxon>
    </lineage>
</organism>
<keyword evidence="3" id="KW-1185">Reference proteome</keyword>
<comment type="caution">
    <text evidence="2">The sequence shown here is derived from an EMBL/GenBank/DDBJ whole genome shotgun (WGS) entry which is preliminary data.</text>
</comment>
<evidence type="ECO:0000313" key="2">
    <source>
        <dbReference type="EMBL" id="MPC11264.1"/>
    </source>
</evidence>
<proteinExistence type="predicted"/>
<accession>A0A5B7CRH7</accession>
<feature type="region of interest" description="Disordered" evidence="1">
    <location>
        <begin position="118"/>
        <end position="139"/>
    </location>
</feature>
<reference evidence="2 3" key="1">
    <citation type="submission" date="2019-05" db="EMBL/GenBank/DDBJ databases">
        <title>Another draft genome of Portunus trituberculatus and its Hox gene families provides insights of decapod evolution.</title>
        <authorList>
            <person name="Jeong J.-H."/>
            <person name="Song I."/>
            <person name="Kim S."/>
            <person name="Choi T."/>
            <person name="Kim D."/>
            <person name="Ryu S."/>
            <person name="Kim W."/>
        </authorList>
    </citation>
    <scope>NUCLEOTIDE SEQUENCE [LARGE SCALE GENOMIC DNA]</scope>
    <source>
        <tissue evidence="2">Muscle</tissue>
    </source>
</reference>
<dbReference type="EMBL" id="VSRR010000154">
    <property type="protein sequence ID" value="MPC11264.1"/>
    <property type="molecule type" value="Genomic_DNA"/>
</dbReference>
<feature type="region of interest" description="Disordered" evidence="1">
    <location>
        <begin position="239"/>
        <end position="259"/>
    </location>
</feature>
<dbReference type="AlphaFoldDB" id="A0A5B7CRH7"/>
<protein>
    <submittedName>
        <fullName evidence="2">Uncharacterized protein</fullName>
    </submittedName>
</protein>
<sequence length="291" mass="31862">MARGWKIKWNITKLVQAAKESGEELQVEGQGTFLVELTCYAFVVNTLLSYVTQTLVHETVPHKAAETAYTSLQLQEKIITHKSDSRGGGKSFRLLLLPMDPCGLEVARGAGLSGNLWDSDSGGRSGDDGRPDAELPSLSDVSSSLARGAEGESGILLVSYDQVASLLLVLLLYWTLECSADHHQKLWCESLLTLWKRYVAVALDCKVEVLGQCCIHHLLAVVIDLDYLPYGLYMEEARPTTSPGSESTPTSNQNTGRTTSKCLARSKGWFRSNITFICMRSLTRSGMPKSG</sequence>
<dbReference type="Proteomes" id="UP000324222">
    <property type="component" value="Unassembled WGS sequence"/>
</dbReference>
<gene>
    <name evidence="2" type="ORF">E2C01_003925</name>
</gene>
<evidence type="ECO:0000313" key="3">
    <source>
        <dbReference type="Proteomes" id="UP000324222"/>
    </source>
</evidence>
<feature type="compositionally biased region" description="Low complexity" evidence="1">
    <location>
        <begin position="239"/>
        <end position="251"/>
    </location>
</feature>
<name>A0A5B7CRH7_PORTR</name>